<keyword evidence="2" id="KW-1185">Reference proteome</keyword>
<dbReference type="AlphaFoldDB" id="A0AAU9Y6N8"/>
<accession>A0AAU9Y6N8</accession>
<comment type="caution">
    <text evidence="1">The sequence shown here is derived from an EMBL/GenBank/DDBJ whole genome shotgun (WGS) entry which is preliminary data.</text>
</comment>
<feature type="non-terminal residue" evidence="1">
    <location>
        <position position="164"/>
    </location>
</feature>
<evidence type="ECO:0000313" key="1">
    <source>
        <dbReference type="EMBL" id="CAH3169590.1"/>
    </source>
</evidence>
<proteinExistence type="predicted"/>
<dbReference type="EMBL" id="CALNXJ010000215">
    <property type="protein sequence ID" value="CAH3169590.1"/>
    <property type="molecule type" value="Genomic_DNA"/>
</dbReference>
<feature type="non-terminal residue" evidence="1">
    <location>
        <position position="1"/>
    </location>
</feature>
<dbReference type="Gene3D" id="1.20.5.50">
    <property type="match status" value="1"/>
</dbReference>
<reference evidence="1 2" key="1">
    <citation type="submission" date="2022-05" db="EMBL/GenBank/DDBJ databases">
        <authorList>
            <consortium name="Genoscope - CEA"/>
            <person name="William W."/>
        </authorList>
    </citation>
    <scope>NUCLEOTIDE SEQUENCE [LARGE SCALE GENOMIC DNA]</scope>
</reference>
<protein>
    <submittedName>
        <fullName evidence="1">Uncharacterized protein</fullName>
    </submittedName>
</protein>
<dbReference type="Proteomes" id="UP001159428">
    <property type="component" value="Unassembled WGS sequence"/>
</dbReference>
<organism evidence="1 2">
    <name type="scientific">Pocillopora meandrina</name>
    <dbReference type="NCBI Taxonomy" id="46732"/>
    <lineage>
        <taxon>Eukaryota</taxon>
        <taxon>Metazoa</taxon>
        <taxon>Cnidaria</taxon>
        <taxon>Anthozoa</taxon>
        <taxon>Hexacorallia</taxon>
        <taxon>Scleractinia</taxon>
        <taxon>Astrocoeniina</taxon>
        <taxon>Pocilloporidae</taxon>
        <taxon>Pocillopora</taxon>
    </lineage>
</organism>
<name>A0AAU9Y6N8_9CNID</name>
<evidence type="ECO:0000313" key="2">
    <source>
        <dbReference type="Proteomes" id="UP001159428"/>
    </source>
</evidence>
<gene>
    <name evidence="1" type="ORF">PMEA_00012418</name>
</gene>
<sequence length="164" mass="19158">QSARKKEQPTEKIIYLETEINAKEKEIGFLKQTLFENDKGIADLKEKLSQLKQTVQTTQSDFVKHMAYRRQRRTLPSSRGALILLSRRIKQKQKSPGANHKRLMASMQSGMASYQLRKLNQIRRPSLSKLKVRRRKLAKTILTINHHGLTLYQKTLDVLKLKMF</sequence>